<dbReference type="Proteomes" id="UP000537130">
    <property type="component" value="Unassembled WGS sequence"/>
</dbReference>
<evidence type="ECO:0000313" key="4">
    <source>
        <dbReference type="Proteomes" id="UP000537130"/>
    </source>
</evidence>
<dbReference type="InterPro" id="IPR003010">
    <property type="entry name" value="C-N_Hydrolase"/>
</dbReference>
<keyword evidence="4" id="KW-1185">Reference proteome</keyword>
<dbReference type="Pfam" id="PF00795">
    <property type="entry name" value="CN_hydrolase"/>
    <property type="match status" value="2"/>
</dbReference>
<keyword evidence="1 3" id="KW-0378">Hydrolase</keyword>
<name>A0A7W4W6J5_9GAMM</name>
<evidence type="ECO:0000259" key="2">
    <source>
        <dbReference type="PROSITE" id="PS50263"/>
    </source>
</evidence>
<reference evidence="3 4" key="1">
    <citation type="submission" date="2020-08" db="EMBL/GenBank/DDBJ databases">
        <title>Genomic Encyclopedia of Type Strains, Phase III (KMG-III): the genomes of soil and plant-associated and newly described type strains.</title>
        <authorList>
            <person name="Whitman W."/>
        </authorList>
    </citation>
    <scope>NUCLEOTIDE SEQUENCE [LARGE SCALE GENOMIC DNA]</scope>
    <source>
        <strain evidence="3 4">CECT 8654</strain>
    </source>
</reference>
<dbReference type="PANTHER" id="PTHR43674">
    <property type="entry name" value="NITRILASE C965.09-RELATED"/>
    <property type="match status" value="1"/>
</dbReference>
<accession>A0A7W4W6J5</accession>
<evidence type="ECO:0000256" key="1">
    <source>
        <dbReference type="ARBA" id="ARBA00022801"/>
    </source>
</evidence>
<dbReference type="PANTHER" id="PTHR43674:SF2">
    <property type="entry name" value="BETA-UREIDOPROPIONASE"/>
    <property type="match status" value="1"/>
</dbReference>
<dbReference type="AlphaFoldDB" id="A0A7W4W6J5"/>
<dbReference type="Gene3D" id="3.60.110.10">
    <property type="entry name" value="Carbon-nitrogen hydrolase"/>
    <property type="match status" value="2"/>
</dbReference>
<comment type="caution">
    <text evidence="3">The sequence shown here is derived from an EMBL/GenBank/DDBJ whole genome shotgun (WGS) entry which is preliminary data.</text>
</comment>
<proteinExistence type="predicted"/>
<dbReference type="CDD" id="cd07197">
    <property type="entry name" value="nitrilase"/>
    <property type="match status" value="2"/>
</dbReference>
<evidence type="ECO:0000313" key="3">
    <source>
        <dbReference type="EMBL" id="MBB3047983.1"/>
    </source>
</evidence>
<gene>
    <name evidence="3" type="ORF">FHR99_002249</name>
</gene>
<dbReference type="RefSeq" id="WP_183410731.1">
    <property type="nucleotide sequence ID" value="NZ_JACHWY010000002.1"/>
</dbReference>
<dbReference type="EMBL" id="JACHWY010000002">
    <property type="protein sequence ID" value="MBB3047983.1"/>
    <property type="molecule type" value="Genomic_DNA"/>
</dbReference>
<sequence>MKQRIKAAAAQIHVGSDIETNLSSCLRVLDKAAEQNPNLVVLPEFCNHLSWYDDADHCYRVSLQLDGDFLKTIAAKAREIKAYVVIGVTLQREGGKVSGSNLLYSPEGELLGLSDKQVLIGHENDFLERATEPGAVIDTELGRVGLYMCMDGVINETPRCLALRGADILLNSLNSFAPDEGNLHIPVRAAENKAFVVAANKVGPLVPEAMMEGISAATNIPVEFLNGAGESQIVAPDGTVLAMAETREEEVVFAEIEVAQARSKQRPDGTDIFKSRRPELYGVLGENPASHEPLTFKGATDLPSALIQLDDISSQSEAVSAVKSAVESGAKLVALPGLCGISNAESEQALLESKAVIAALAEVAGEALITTSLVLPAEGGRQHCAVAIGASGLVAQQGQVHFSERFSWSVLSDGFTVAETEFGCLGLLCSDDSIYPEAFRLVAMQGADVVSVPLIPLERWELTTGLIERAAENRVNLLAAMQPSDLGVGFGAALHEDFTIFGEWKTRTFDGVLTRPMLTHANKSSAVTPVVLHPKNAENKVVSHRTHVIDNRPWHLLEPMLASAPNV</sequence>
<dbReference type="InterPro" id="IPR036526">
    <property type="entry name" value="C-N_Hydrolase_sf"/>
</dbReference>
<protein>
    <submittedName>
        <fullName evidence="3">Putative amidohydrolase</fullName>
    </submittedName>
</protein>
<feature type="domain" description="CN hydrolase" evidence="2">
    <location>
        <begin position="296"/>
        <end position="519"/>
    </location>
</feature>
<dbReference type="SUPFAM" id="SSF56317">
    <property type="entry name" value="Carbon-nitrogen hydrolase"/>
    <property type="match status" value="2"/>
</dbReference>
<dbReference type="PROSITE" id="PS50263">
    <property type="entry name" value="CN_HYDROLASE"/>
    <property type="match status" value="2"/>
</dbReference>
<dbReference type="InterPro" id="IPR050345">
    <property type="entry name" value="Aliph_Amidase/BUP"/>
</dbReference>
<organism evidence="3 4">
    <name type="scientific">Litorivivens lipolytica</name>
    <dbReference type="NCBI Taxonomy" id="1524264"/>
    <lineage>
        <taxon>Bacteria</taxon>
        <taxon>Pseudomonadati</taxon>
        <taxon>Pseudomonadota</taxon>
        <taxon>Gammaproteobacteria</taxon>
        <taxon>Litorivivens</taxon>
    </lineage>
</organism>
<feature type="domain" description="CN hydrolase" evidence="2">
    <location>
        <begin position="5"/>
        <end position="258"/>
    </location>
</feature>
<dbReference type="GO" id="GO:0016811">
    <property type="term" value="F:hydrolase activity, acting on carbon-nitrogen (but not peptide) bonds, in linear amides"/>
    <property type="evidence" value="ECO:0007669"/>
    <property type="project" value="UniProtKB-ARBA"/>
</dbReference>